<comment type="caution">
    <text evidence="1">The sequence shown here is derived from an EMBL/GenBank/DDBJ whole genome shotgun (WGS) entry which is preliminary data.</text>
</comment>
<keyword evidence="2" id="KW-1185">Reference proteome</keyword>
<organism evidence="1 2">
    <name type="scientific">Anaerofustis stercorihominis DSM 17244</name>
    <dbReference type="NCBI Taxonomy" id="445971"/>
    <lineage>
        <taxon>Bacteria</taxon>
        <taxon>Bacillati</taxon>
        <taxon>Bacillota</taxon>
        <taxon>Clostridia</taxon>
        <taxon>Eubacteriales</taxon>
        <taxon>Eubacteriaceae</taxon>
        <taxon>Anaerofustis</taxon>
    </lineage>
</organism>
<dbReference type="HOGENOM" id="CLU_3228869_0_0_9"/>
<reference evidence="1" key="1">
    <citation type="submission" date="2008-01" db="EMBL/GenBank/DDBJ databases">
        <authorList>
            <person name="Fulton L."/>
            <person name="Clifton S."/>
            <person name="Fulton B."/>
            <person name="Xu J."/>
            <person name="Minx P."/>
            <person name="Pepin K.H."/>
            <person name="Johnson M."/>
            <person name="Thiruvilangam P."/>
            <person name="Bhonagiri V."/>
            <person name="Nash W.E."/>
            <person name="Mardis E.R."/>
            <person name="Wilson R.K."/>
        </authorList>
    </citation>
    <scope>NUCLEOTIDE SEQUENCE [LARGE SCALE GENOMIC DNA]</scope>
    <source>
        <strain evidence="1">DSM 17244</strain>
    </source>
</reference>
<dbReference type="AlphaFoldDB" id="B1C6H4"/>
<evidence type="ECO:0000313" key="1">
    <source>
        <dbReference type="EMBL" id="EDS73459.1"/>
    </source>
</evidence>
<proteinExistence type="predicted"/>
<protein>
    <submittedName>
        <fullName evidence="1">Uncharacterized protein</fullName>
    </submittedName>
</protein>
<dbReference type="EMBL" id="ABIL02000004">
    <property type="protein sequence ID" value="EDS73459.1"/>
    <property type="molecule type" value="Genomic_DNA"/>
</dbReference>
<gene>
    <name evidence="1" type="ORF">ANASTE_00314</name>
</gene>
<name>B1C6H4_9FIRM</name>
<evidence type="ECO:0000313" key="2">
    <source>
        <dbReference type="Proteomes" id="UP000005178"/>
    </source>
</evidence>
<accession>B1C6H4</accession>
<dbReference type="Proteomes" id="UP000005178">
    <property type="component" value="Unassembled WGS sequence"/>
</dbReference>
<reference evidence="1" key="2">
    <citation type="submission" date="2013-08" db="EMBL/GenBank/DDBJ databases">
        <title>Draft genome sequence of Anaerofustis stercorihominis (DSM 17244).</title>
        <authorList>
            <person name="Sudarsanam P."/>
            <person name="Ley R."/>
            <person name="Guruge J."/>
            <person name="Turnbaugh P.J."/>
            <person name="Mahowald M."/>
            <person name="Liep D."/>
            <person name="Gordon J."/>
        </authorList>
    </citation>
    <scope>NUCLEOTIDE SEQUENCE</scope>
    <source>
        <strain evidence="1">DSM 17244</strain>
    </source>
</reference>
<sequence>MSEATKMGKKGFRSIAAESFNAVGFSKNLFPRFLKRPLPRPNK</sequence>